<comment type="caution">
    <text evidence="1">The sequence shown here is derived from an EMBL/GenBank/DDBJ whole genome shotgun (WGS) entry which is preliminary data.</text>
</comment>
<dbReference type="EMBL" id="JBHSMJ010000010">
    <property type="protein sequence ID" value="MFC5448701.1"/>
    <property type="molecule type" value="Genomic_DNA"/>
</dbReference>
<evidence type="ECO:0000313" key="2">
    <source>
        <dbReference type="Proteomes" id="UP001596044"/>
    </source>
</evidence>
<protein>
    <submittedName>
        <fullName evidence="1">Uncharacterized protein</fullName>
    </submittedName>
</protein>
<dbReference type="Proteomes" id="UP001596044">
    <property type="component" value="Unassembled WGS sequence"/>
</dbReference>
<name>A0ABW0K6R5_9BACL</name>
<accession>A0ABW0K6R5</accession>
<proteinExistence type="predicted"/>
<reference evidence="2" key="1">
    <citation type="journal article" date="2019" name="Int. J. Syst. Evol. Microbiol.">
        <title>The Global Catalogue of Microorganisms (GCM) 10K type strain sequencing project: providing services to taxonomists for standard genome sequencing and annotation.</title>
        <authorList>
            <consortium name="The Broad Institute Genomics Platform"/>
            <consortium name="The Broad Institute Genome Sequencing Center for Infectious Disease"/>
            <person name="Wu L."/>
            <person name="Ma J."/>
        </authorList>
    </citation>
    <scope>NUCLEOTIDE SEQUENCE [LARGE SCALE GENOMIC DNA]</scope>
    <source>
        <strain evidence="2">KACC 11904</strain>
    </source>
</reference>
<keyword evidence="2" id="KW-1185">Reference proteome</keyword>
<dbReference type="RefSeq" id="WP_377524335.1">
    <property type="nucleotide sequence ID" value="NZ_JBHSMJ010000010.1"/>
</dbReference>
<sequence>MGKIGLQHPRRARSLMQLGKIGQQHKLPADRVPIARALGAGQALQSVIAQLQVAPARI</sequence>
<gene>
    <name evidence="1" type="ORF">ACFPOG_10535</name>
</gene>
<organism evidence="1 2">
    <name type="scientific">Paenibacillus aestuarii</name>
    <dbReference type="NCBI Taxonomy" id="516965"/>
    <lineage>
        <taxon>Bacteria</taxon>
        <taxon>Bacillati</taxon>
        <taxon>Bacillota</taxon>
        <taxon>Bacilli</taxon>
        <taxon>Bacillales</taxon>
        <taxon>Paenibacillaceae</taxon>
        <taxon>Paenibacillus</taxon>
    </lineage>
</organism>
<evidence type="ECO:0000313" key="1">
    <source>
        <dbReference type="EMBL" id="MFC5448701.1"/>
    </source>
</evidence>